<gene>
    <name evidence="2" type="ORF">JOQ06_029039</name>
</gene>
<dbReference type="EMBL" id="JAPTMU010000008">
    <property type="protein sequence ID" value="KAJ4939595.1"/>
    <property type="molecule type" value="Genomic_DNA"/>
</dbReference>
<name>A0AAD6BB22_9TELE</name>
<feature type="non-terminal residue" evidence="2">
    <location>
        <position position="1"/>
    </location>
</feature>
<evidence type="ECO:0000313" key="2">
    <source>
        <dbReference type="EMBL" id="KAJ4939595.1"/>
    </source>
</evidence>
<sequence>MKVGTSNISETGRNSLKLKDIIGSQCIERQGLGSTHFQQWGKADPRQRGDMIQAEVCHMEEDRRRARAVELASQGAWTKWDLPKWKITWAELWRLETFRISFLLRSVCDTLPTQTNMHRLVAEMLEQERLKKSHTNVPKTHLFSLSGRGRSHPPKRRPVGASCRRLSFGRDKAGLAFPSWLQGLPAQSVWKTFTALGIA</sequence>
<keyword evidence="3" id="KW-1185">Reference proteome</keyword>
<dbReference type="AlphaFoldDB" id="A0AAD6BB22"/>
<feature type="compositionally biased region" description="Basic residues" evidence="1">
    <location>
        <begin position="149"/>
        <end position="158"/>
    </location>
</feature>
<comment type="caution">
    <text evidence="2">The sequence shown here is derived from an EMBL/GenBank/DDBJ whole genome shotgun (WGS) entry which is preliminary data.</text>
</comment>
<evidence type="ECO:0000256" key="1">
    <source>
        <dbReference type="SAM" id="MobiDB-lite"/>
    </source>
</evidence>
<dbReference type="Proteomes" id="UP001219934">
    <property type="component" value="Unassembled WGS sequence"/>
</dbReference>
<organism evidence="2 3">
    <name type="scientific">Pogonophryne albipinna</name>
    <dbReference type="NCBI Taxonomy" id="1090488"/>
    <lineage>
        <taxon>Eukaryota</taxon>
        <taxon>Metazoa</taxon>
        <taxon>Chordata</taxon>
        <taxon>Craniata</taxon>
        <taxon>Vertebrata</taxon>
        <taxon>Euteleostomi</taxon>
        <taxon>Actinopterygii</taxon>
        <taxon>Neopterygii</taxon>
        <taxon>Teleostei</taxon>
        <taxon>Neoteleostei</taxon>
        <taxon>Acanthomorphata</taxon>
        <taxon>Eupercaria</taxon>
        <taxon>Perciformes</taxon>
        <taxon>Notothenioidei</taxon>
        <taxon>Pogonophryne</taxon>
    </lineage>
</organism>
<reference evidence="2" key="1">
    <citation type="submission" date="2022-11" db="EMBL/GenBank/DDBJ databases">
        <title>Chromosome-level genome of Pogonophryne albipinna.</title>
        <authorList>
            <person name="Jo E."/>
        </authorList>
    </citation>
    <scope>NUCLEOTIDE SEQUENCE</scope>
    <source>
        <strain evidence="2">SGF0006</strain>
        <tissue evidence="2">Muscle</tissue>
    </source>
</reference>
<proteinExistence type="predicted"/>
<evidence type="ECO:0000313" key="3">
    <source>
        <dbReference type="Proteomes" id="UP001219934"/>
    </source>
</evidence>
<accession>A0AAD6BB22</accession>
<feature type="region of interest" description="Disordered" evidence="1">
    <location>
        <begin position="141"/>
        <end position="161"/>
    </location>
</feature>
<protein>
    <submittedName>
        <fullName evidence="2">Uncharacterized protein</fullName>
    </submittedName>
</protein>